<dbReference type="Pfam" id="PF08238">
    <property type="entry name" value="Sel1"/>
    <property type="match status" value="3"/>
</dbReference>
<dbReference type="EMBL" id="JAEPRD010000001">
    <property type="protein sequence ID" value="KAG2214375.1"/>
    <property type="molecule type" value="Genomic_DNA"/>
</dbReference>
<sequence>MEMYKRASEDDIALGFVGMDLLYQNELGVSQNFDKAHKLYKIALKSHDNTGYGSLKGYNYMGDVFMYGCGVDIDYENAFRWYLKCDTLFDDTVWEDDFKMPLHFCDKGWLNIGTIYFNGFGTTMNRKLALMYLEKASKFGNVTAQRFIDQNHANDASSIISEQLQVLTFLQVDEINTTKPEQGASTDQREHTPKQAITRRFFHVEDCSPES</sequence>
<dbReference type="InterPro" id="IPR052945">
    <property type="entry name" value="Mitotic_Regulator"/>
</dbReference>
<evidence type="ECO:0000313" key="1">
    <source>
        <dbReference type="EMBL" id="KAG2214375.1"/>
    </source>
</evidence>
<dbReference type="Proteomes" id="UP000603453">
    <property type="component" value="Unassembled WGS sequence"/>
</dbReference>
<organism evidence="1 2">
    <name type="scientific">Mucor saturninus</name>
    <dbReference type="NCBI Taxonomy" id="64648"/>
    <lineage>
        <taxon>Eukaryota</taxon>
        <taxon>Fungi</taxon>
        <taxon>Fungi incertae sedis</taxon>
        <taxon>Mucoromycota</taxon>
        <taxon>Mucoromycotina</taxon>
        <taxon>Mucoromycetes</taxon>
        <taxon>Mucorales</taxon>
        <taxon>Mucorineae</taxon>
        <taxon>Mucoraceae</taxon>
        <taxon>Mucor</taxon>
    </lineage>
</organism>
<dbReference type="PANTHER" id="PTHR43628:SF1">
    <property type="entry name" value="CHITIN SYNTHASE REGULATORY FACTOR 2-RELATED"/>
    <property type="match status" value="1"/>
</dbReference>
<reference evidence="1" key="1">
    <citation type="submission" date="2020-12" db="EMBL/GenBank/DDBJ databases">
        <title>Metabolic potential, ecology and presence of endohyphal bacteria is reflected in genomic diversity of Mucoromycotina.</title>
        <authorList>
            <person name="Muszewska A."/>
            <person name="Okrasinska A."/>
            <person name="Steczkiewicz K."/>
            <person name="Drgas O."/>
            <person name="Orlowska M."/>
            <person name="Perlinska-Lenart U."/>
            <person name="Aleksandrzak-Piekarczyk T."/>
            <person name="Szatraj K."/>
            <person name="Zielenkiewicz U."/>
            <person name="Pilsyk S."/>
            <person name="Malc E."/>
            <person name="Mieczkowski P."/>
            <person name="Kruszewska J.S."/>
            <person name="Biernat P."/>
            <person name="Pawlowska J."/>
        </authorList>
    </citation>
    <scope>NUCLEOTIDE SEQUENCE</scope>
    <source>
        <strain evidence="1">WA0000017839</strain>
    </source>
</reference>
<evidence type="ECO:0000313" key="2">
    <source>
        <dbReference type="Proteomes" id="UP000603453"/>
    </source>
</evidence>
<dbReference type="InterPro" id="IPR011990">
    <property type="entry name" value="TPR-like_helical_dom_sf"/>
</dbReference>
<dbReference type="AlphaFoldDB" id="A0A8H7RPM2"/>
<dbReference type="SUPFAM" id="SSF81901">
    <property type="entry name" value="HCP-like"/>
    <property type="match status" value="1"/>
</dbReference>
<gene>
    <name evidence="1" type="ORF">INT47_000931</name>
</gene>
<dbReference type="SMART" id="SM00671">
    <property type="entry name" value="SEL1"/>
    <property type="match status" value="3"/>
</dbReference>
<comment type="caution">
    <text evidence="1">The sequence shown here is derived from an EMBL/GenBank/DDBJ whole genome shotgun (WGS) entry which is preliminary data.</text>
</comment>
<proteinExistence type="predicted"/>
<dbReference type="PANTHER" id="PTHR43628">
    <property type="entry name" value="ACTIVATOR OF C KINASE PROTEIN 1-RELATED"/>
    <property type="match status" value="1"/>
</dbReference>
<dbReference type="InterPro" id="IPR006597">
    <property type="entry name" value="Sel1-like"/>
</dbReference>
<protein>
    <submittedName>
        <fullName evidence="1">Uncharacterized protein</fullName>
    </submittedName>
</protein>
<dbReference type="Gene3D" id="1.25.40.10">
    <property type="entry name" value="Tetratricopeptide repeat domain"/>
    <property type="match status" value="1"/>
</dbReference>
<name>A0A8H7RPM2_9FUNG</name>
<accession>A0A8H7RPM2</accession>
<keyword evidence="2" id="KW-1185">Reference proteome</keyword>